<proteinExistence type="predicted"/>
<dbReference type="EMBL" id="RCMV01001059">
    <property type="protein sequence ID" value="KAG3210673.1"/>
    <property type="molecule type" value="Genomic_DNA"/>
</dbReference>
<dbReference type="Proteomes" id="UP000736787">
    <property type="component" value="Unassembled WGS sequence"/>
</dbReference>
<comment type="caution">
    <text evidence="3">The sequence shown here is derived from an EMBL/GenBank/DDBJ whole genome shotgun (WGS) entry which is preliminary data.</text>
</comment>
<dbReference type="EMBL" id="RCMK01001048">
    <property type="protein sequence ID" value="KAG2903677.1"/>
    <property type="molecule type" value="Genomic_DNA"/>
</dbReference>
<feature type="region of interest" description="Disordered" evidence="1">
    <location>
        <begin position="177"/>
        <end position="232"/>
    </location>
</feature>
<dbReference type="AlphaFoldDB" id="A0A8T1HEF4"/>
<name>A0A8T1HEF4_9STRA</name>
<accession>A0A8T1HEF4</accession>
<protein>
    <submittedName>
        <fullName evidence="3">Uncharacterized protein</fullName>
    </submittedName>
</protein>
<evidence type="ECO:0000313" key="4">
    <source>
        <dbReference type="Proteomes" id="UP000760860"/>
    </source>
</evidence>
<dbReference type="VEuPathDB" id="FungiDB:PC110_g19560"/>
<dbReference type="Proteomes" id="UP000760860">
    <property type="component" value="Unassembled WGS sequence"/>
</dbReference>
<evidence type="ECO:0000313" key="3">
    <source>
        <dbReference type="EMBL" id="KAG3210673.1"/>
    </source>
</evidence>
<evidence type="ECO:0000313" key="2">
    <source>
        <dbReference type="EMBL" id="KAG2903677.1"/>
    </source>
</evidence>
<feature type="compositionally biased region" description="Basic residues" evidence="1">
    <location>
        <begin position="207"/>
        <end position="218"/>
    </location>
</feature>
<gene>
    <name evidence="2" type="ORF">PC117_g21218</name>
    <name evidence="3" type="ORF">PC129_g18330</name>
</gene>
<organism evidence="3 4">
    <name type="scientific">Phytophthora cactorum</name>
    <dbReference type="NCBI Taxonomy" id="29920"/>
    <lineage>
        <taxon>Eukaryota</taxon>
        <taxon>Sar</taxon>
        <taxon>Stramenopiles</taxon>
        <taxon>Oomycota</taxon>
        <taxon>Peronosporomycetes</taxon>
        <taxon>Peronosporales</taxon>
        <taxon>Peronosporaceae</taxon>
        <taxon>Phytophthora</taxon>
    </lineage>
</organism>
<evidence type="ECO:0000256" key="1">
    <source>
        <dbReference type="SAM" id="MobiDB-lite"/>
    </source>
</evidence>
<reference evidence="3" key="1">
    <citation type="submission" date="2018-05" db="EMBL/GenBank/DDBJ databases">
        <title>Effector identification in a new, highly contiguous assembly of the strawberry crown rot pathogen Phytophthora cactorum.</title>
        <authorList>
            <person name="Armitage A.D."/>
            <person name="Nellist C.F."/>
            <person name="Bates H."/>
            <person name="Vickerstaff R.J."/>
            <person name="Harrison R.J."/>
        </authorList>
    </citation>
    <scope>NUCLEOTIDE SEQUENCE</scope>
    <source>
        <strain evidence="2">4040</strain>
        <strain evidence="3">P421</strain>
    </source>
</reference>
<sequence length="306" mass="33927">MNGRATDVAADEAEDNIPVLHVASTAASTPTIGSLPMGVCRLQLLPYRRRVAGEQSDRYTCGSGAVFWSFVCCVAWDVIVCAEVITAVGSSLVDVYSVTQPGWEAMNSAMVEKLFGKLAADAITVDRSTEMGTNASSVFALVPVQEQHQVDYRSSHPAPRADDRHMQGPLQLLYEEHHHGYGRTPRGNDRGRSAKRRFASPPAGDRRWRRNPSQRRGQRNQSPWRGRSRSSPLLRHVDGCNRNLNGIWFRALVIISMNVSLFRGFLEAVNLTQRLFANGTQRAPTNILSQGYLRELGNALSYFGLE</sequence>